<dbReference type="PANTHER" id="PTHR20854:SF4">
    <property type="entry name" value="INOSITOL-1-MONOPHOSPHATASE-RELATED"/>
    <property type="match status" value="1"/>
</dbReference>
<dbReference type="GO" id="GO:0031564">
    <property type="term" value="P:transcription antitermination"/>
    <property type="evidence" value="ECO:0007669"/>
    <property type="project" value="UniProtKB-KW"/>
</dbReference>
<comment type="cofactor">
    <cofactor evidence="2 8 9">
        <name>Mg(2+)</name>
        <dbReference type="ChEBI" id="CHEBI:18420"/>
    </cofactor>
</comment>
<dbReference type="EMBL" id="JAAGSC010000043">
    <property type="protein sequence ID" value="NDY96578.1"/>
    <property type="molecule type" value="Genomic_DNA"/>
</dbReference>
<evidence type="ECO:0000313" key="10">
    <source>
        <dbReference type="EMBL" id="NDY96578.1"/>
    </source>
</evidence>
<evidence type="ECO:0000256" key="7">
    <source>
        <dbReference type="ARBA" id="ARBA00022842"/>
    </source>
</evidence>
<evidence type="ECO:0000256" key="6">
    <source>
        <dbReference type="ARBA" id="ARBA00022814"/>
    </source>
</evidence>
<dbReference type="InterPro" id="IPR020550">
    <property type="entry name" value="Inositol_monophosphatase_CS"/>
</dbReference>
<name>A0A845V0J6_9GAMM</name>
<dbReference type="Gene3D" id="3.40.190.80">
    <property type="match status" value="1"/>
</dbReference>
<keyword evidence="4 8" id="KW-0479">Metal-binding</keyword>
<evidence type="ECO:0000256" key="4">
    <source>
        <dbReference type="ARBA" id="ARBA00022723"/>
    </source>
</evidence>
<dbReference type="EC" id="3.1.3.25" evidence="9"/>
<organism evidence="10 11">
    <name type="scientific">Wenzhouxiangella limi</name>
    <dbReference type="NCBI Taxonomy" id="2707351"/>
    <lineage>
        <taxon>Bacteria</taxon>
        <taxon>Pseudomonadati</taxon>
        <taxon>Pseudomonadota</taxon>
        <taxon>Gammaproteobacteria</taxon>
        <taxon>Chromatiales</taxon>
        <taxon>Wenzhouxiangellaceae</taxon>
        <taxon>Wenzhouxiangella</taxon>
    </lineage>
</organism>
<keyword evidence="7 8" id="KW-0460">Magnesium</keyword>
<keyword evidence="11" id="KW-1185">Reference proteome</keyword>
<dbReference type="Gene3D" id="3.30.540.10">
    <property type="entry name" value="Fructose-1,6-Bisphosphatase, subunit A, domain 1"/>
    <property type="match status" value="1"/>
</dbReference>
<dbReference type="PRINTS" id="PR00377">
    <property type="entry name" value="IMPHPHTASES"/>
</dbReference>
<comment type="caution">
    <text evidence="10">The sequence shown here is derived from an EMBL/GenBank/DDBJ whole genome shotgun (WGS) entry which is preliminary data.</text>
</comment>
<dbReference type="GO" id="GO:0008934">
    <property type="term" value="F:inositol monophosphate 1-phosphatase activity"/>
    <property type="evidence" value="ECO:0007669"/>
    <property type="project" value="InterPro"/>
</dbReference>
<evidence type="ECO:0000256" key="9">
    <source>
        <dbReference type="RuleBase" id="RU364068"/>
    </source>
</evidence>
<evidence type="ECO:0000313" key="11">
    <source>
        <dbReference type="Proteomes" id="UP000484885"/>
    </source>
</evidence>
<feature type="binding site" evidence="8">
    <location>
        <position position="238"/>
    </location>
    <ligand>
        <name>Mg(2+)</name>
        <dbReference type="ChEBI" id="CHEBI:18420"/>
        <label>1</label>
        <note>catalytic</note>
    </ligand>
</feature>
<accession>A0A845V0J6</accession>
<dbReference type="Proteomes" id="UP000484885">
    <property type="component" value="Unassembled WGS sequence"/>
</dbReference>
<evidence type="ECO:0000256" key="2">
    <source>
        <dbReference type="ARBA" id="ARBA00001946"/>
    </source>
</evidence>
<proteinExistence type="inferred from homology"/>
<dbReference type="GO" id="GO:0007165">
    <property type="term" value="P:signal transduction"/>
    <property type="evidence" value="ECO:0007669"/>
    <property type="project" value="TreeGrafter"/>
</dbReference>
<dbReference type="FunFam" id="3.30.540.10:FF:000003">
    <property type="entry name" value="Inositol-1-monophosphatase"/>
    <property type="match status" value="1"/>
</dbReference>
<feature type="binding site" evidence="8">
    <location>
        <position position="110"/>
    </location>
    <ligand>
        <name>Mg(2+)</name>
        <dbReference type="ChEBI" id="CHEBI:18420"/>
        <label>1</label>
        <note>catalytic</note>
    </ligand>
</feature>
<dbReference type="InterPro" id="IPR000760">
    <property type="entry name" value="Inositol_monophosphatase-like"/>
</dbReference>
<gene>
    <name evidence="10" type="ORF">G3I74_12640</name>
</gene>
<reference evidence="10 11" key="1">
    <citation type="submission" date="2020-02" db="EMBL/GenBank/DDBJ databases">
        <authorList>
            <person name="Zhang X.-Y."/>
        </authorList>
    </citation>
    <scope>NUCLEOTIDE SEQUENCE [LARGE SCALE GENOMIC DNA]</scope>
    <source>
        <strain evidence="10 11">C33</strain>
    </source>
</reference>
<keyword evidence="6" id="KW-0805">Transcription regulation</keyword>
<dbReference type="GO" id="GO:0046854">
    <property type="term" value="P:phosphatidylinositol phosphate biosynthetic process"/>
    <property type="evidence" value="ECO:0007669"/>
    <property type="project" value="InterPro"/>
</dbReference>
<comment type="catalytic activity">
    <reaction evidence="1 9">
        <text>a myo-inositol phosphate + H2O = myo-inositol + phosphate</text>
        <dbReference type="Rhea" id="RHEA:24056"/>
        <dbReference type="ChEBI" id="CHEBI:15377"/>
        <dbReference type="ChEBI" id="CHEBI:17268"/>
        <dbReference type="ChEBI" id="CHEBI:43474"/>
        <dbReference type="ChEBI" id="CHEBI:84139"/>
        <dbReference type="EC" id="3.1.3.25"/>
    </reaction>
</comment>
<dbReference type="PROSITE" id="PS00630">
    <property type="entry name" value="IMP_2"/>
    <property type="match status" value="1"/>
</dbReference>
<dbReference type="InterPro" id="IPR020583">
    <property type="entry name" value="Inositol_monoP_metal-BS"/>
</dbReference>
<keyword evidence="6" id="KW-0889">Transcription antitermination</keyword>
<dbReference type="AlphaFoldDB" id="A0A845V0J6"/>
<evidence type="ECO:0000256" key="3">
    <source>
        <dbReference type="ARBA" id="ARBA00009759"/>
    </source>
</evidence>
<evidence type="ECO:0000256" key="8">
    <source>
        <dbReference type="PIRSR" id="PIRSR600760-2"/>
    </source>
</evidence>
<keyword evidence="6" id="KW-0804">Transcription</keyword>
<sequence length="300" mass="32969">MGLPAAEAKNGGSASIADYPRPARATALSNPFINIASEAARKAGGLMRKYRDRLDSIPVERKARHDYVSDVDRACEQVIREHILRLHRDHAILGEESGQTGDSDHLWIIDPLDGTSNYLRGIPHYAVSIALKIKGRIEHGVIYDPVRDEMFTASRGEGAFLNDQRIRVSGRRELAGAVLGTAFPFRARRLMTPYQGMFDALFEKIEDVRRAGAASLDLAYVACGRLDGYWELNLKPWDVAAGALLVQESGGVVMDIAGGERWLDSGHIIAAPFKLVTPIRHAVEPHLTEGIRARLGRADA</sequence>
<dbReference type="SUPFAM" id="SSF56655">
    <property type="entry name" value="Carbohydrate phosphatase"/>
    <property type="match status" value="1"/>
</dbReference>
<dbReference type="GO" id="GO:0006020">
    <property type="term" value="P:inositol metabolic process"/>
    <property type="evidence" value="ECO:0007669"/>
    <property type="project" value="TreeGrafter"/>
</dbReference>
<dbReference type="CDD" id="cd01639">
    <property type="entry name" value="IMPase"/>
    <property type="match status" value="1"/>
</dbReference>
<keyword evidence="5 9" id="KW-0378">Hydrolase</keyword>
<comment type="similarity">
    <text evidence="3 9">Belongs to the inositol monophosphatase superfamily.</text>
</comment>
<dbReference type="PROSITE" id="PS00629">
    <property type="entry name" value="IMP_1"/>
    <property type="match status" value="1"/>
</dbReference>
<evidence type="ECO:0000256" key="5">
    <source>
        <dbReference type="ARBA" id="ARBA00022801"/>
    </source>
</evidence>
<dbReference type="Pfam" id="PF00459">
    <property type="entry name" value="Inositol_P"/>
    <property type="match status" value="1"/>
</dbReference>
<protein>
    <recommendedName>
        <fullName evidence="9">Inositol-1-monophosphatase</fullName>
        <ecNumber evidence="9">3.1.3.25</ecNumber>
    </recommendedName>
</protein>
<feature type="binding site" evidence="8">
    <location>
        <position position="113"/>
    </location>
    <ligand>
        <name>Mg(2+)</name>
        <dbReference type="ChEBI" id="CHEBI:18420"/>
        <label>1</label>
        <note>catalytic</note>
    </ligand>
</feature>
<dbReference type="GO" id="GO:0046872">
    <property type="term" value="F:metal ion binding"/>
    <property type="evidence" value="ECO:0007669"/>
    <property type="project" value="UniProtKB-KW"/>
</dbReference>
<dbReference type="InterPro" id="IPR022337">
    <property type="entry name" value="Inositol_monophosphatase_SuhB"/>
</dbReference>
<evidence type="ECO:0000256" key="1">
    <source>
        <dbReference type="ARBA" id="ARBA00001033"/>
    </source>
</evidence>
<dbReference type="InterPro" id="IPR033942">
    <property type="entry name" value="IMPase"/>
</dbReference>
<feature type="binding site" evidence="8">
    <location>
        <position position="112"/>
    </location>
    <ligand>
        <name>Mg(2+)</name>
        <dbReference type="ChEBI" id="CHEBI:18420"/>
        <label>1</label>
        <note>catalytic</note>
    </ligand>
</feature>
<dbReference type="PANTHER" id="PTHR20854">
    <property type="entry name" value="INOSITOL MONOPHOSPHATASE"/>
    <property type="match status" value="1"/>
</dbReference>
<feature type="binding site" evidence="8">
    <location>
        <position position="95"/>
    </location>
    <ligand>
        <name>Mg(2+)</name>
        <dbReference type="ChEBI" id="CHEBI:18420"/>
        <label>1</label>
        <note>catalytic</note>
    </ligand>
</feature>
<dbReference type="PRINTS" id="PR01959">
    <property type="entry name" value="SBIMPHPHTASE"/>
</dbReference>